<dbReference type="InterPro" id="IPR017972">
    <property type="entry name" value="Cyt_P450_CS"/>
</dbReference>
<evidence type="ECO:0000256" key="12">
    <source>
        <dbReference type="SAM" id="Phobius"/>
    </source>
</evidence>
<dbReference type="AlphaFoldDB" id="A0A9P7KXU6"/>
<keyword evidence="12" id="KW-1133">Transmembrane helix</keyword>
<evidence type="ECO:0000313" key="13">
    <source>
        <dbReference type="EMBL" id="KAG5761313.1"/>
    </source>
</evidence>
<evidence type="ECO:0000256" key="11">
    <source>
        <dbReference type="RuleBase" id="RU000461"/>
    </source>
</evidence>
<evidence type="ECO:0000256" key="7">
    <source>
        <dbReference type="ARBA" id="ARBA00023004"/>
    </source>
</evidence>
<dbReference type="Gene3D" id="1.10.630.10">
    <property type="entry name" value="Cytochrome P450"/>
    <property type="match status" value="1"/>
</dbReference>
<sequence>MASYLDLLLGNPQYAIFCGITLFTLFIIRYSLPGHVTKFPVLNPKKSLELTSNRVTQDFIVDTKNILTSGRALYKDQPYRAYTDWGKVVVIPPKFLDALKSHKQLDFTIPAEDDSHAYVPGFEPFASDPNISKVVTKYLTKSLTKLTAPLSEEAALAFRQVLTDSTEKAEAKGKPSPFDDSIQWYRKEGSTRDPALLQISLSLVAIHTTSDLLMETLFNIAQHPDLFQPLREEITSVLSAEGLKKTALYNLKLMDSVIKESQRLRPVLLGSFRRQAMADITLPNGDVIKKGEKIVCDTTHMWNGDYYEEATKFDGYRFLRMREASEQDKHPHLVSTSFDHLGFGHGNHACPGRFFAANEIKIALCHMLLKYDWKLANGVVPKPSGFGMAYLPDLQAKLLIRRRNEDLDIDSIET</sequence>
<reference evidence="13" key="1">
    <citation type="journal article" date="2020" name="bioRxiv">
        <title>Historical genomics reveals the evolutionary mechanisms behind multiple outbreaks of the host-specific coffee wilt pathogen Fusarium xylarioides.</title>
        <authorList>
            <person name="Peck D."/>
            <person name="Nowell R.W."/>
            <person name="Flood J."/>
            <person name="Ryan M.J."/>
            <person name="Barraclough T.G."/>
        </authorList>
    </citation>
    <scope>NUCLEOTIDE SEQUENCE</scope>
    <source>
        <strain evidence="13">IMI 127659i</strain>
    </source>
</reference>
<evidence type="ECO:0000256" key="10">
    <source>
        <dbReference type="PIRSR" id="PIRSR602403-1"/>
    </source>
</evidence>
<name>A0A9P7KXU6_9HYPO</name>
<dbReference type="GO" id="GO:0004497">
    <property type="term" value="F:monooxygenase activity"/>
    <property type="evidence" value="ECO:0007669"/>
    <property type="project" value="UniProtKB-KW"/>
</dbReference>
<evidence type="ECO:0000256" key="3">
    <source>
        <dbReference type="ARBA" id="ARBA00010617"/>
    </source>
</evidence>
<keyword evidence="14" id="KW-1185">Reference proteome</keyword>
<keyword evidence="4 10" id="KW-0349">Heme</keyword>
<evidence type="ECO:0008006" key="15">
    <source>
        <dbReference type="Google" id="ProtNLM"/>
    </source>
</evidence>
<keyword evidence="8 11" id="KW-0503">Monooxygenase</keyword>
<comment type="pathway">
    <text evidence="9">Plant hormone biosynthesis; gibberellin biosynthesis.</text>
</comment>
<dbReference type="PANTHER" id="PTHR46206:SF2">
    <property type="entry name" value="CYTOCHROME P450 MONOOXYGENASE AUSG-RELATED"/>
    <property type="match status" value="1"/>
</dbReference>
<organism evidence="13 14">
    <name type="scientific">Fusarium xylarioides</name>
    <dbReference type="NCBI Taxonomy" id="221167"/>
    <lineage>
        <taxon>Eukaryota</taxon>
        <taxon>Fungi</taxon>
        <taxon>Dikarya</taxon>
        <taxon>Ascomycota</taxon>
        <taxon>Pezizomycotina</taxon>
        <taxon>Sordariomycetes</taxon>
        <taxon>Hypocreomycetidae</taxon>
        <taxon>Hypocreales</taxon>
        <taxon>Nectriaceae</taxon>
        <taxon>Fusarium</taxon>
        <taxon>Fusarium fujikuroi species complex</taxon>
    </lineage>
</organism>
<evidence type="ECO:0000256" key="8">
    <source>
        <dbReference type="ARBA" id="ARBA00023033"/>
    </source>
</evidence>
<keyword evidence="6 11" id="KW-0560">Oxidoreductase</keyword>
<dbReference type="InterPro" id="IPR001128">
    <property type="entry name" value="Cyt_P450"/>
</dbReference>
<dbReference type="PRINTS" id="PR00465">
    <property type="entry name" value="EP450IV"/>
</dbReference>
<comment type="cofactor">
    <cofactor evidence="1 10">
        <name>heme</name>
        <dbReference type="ChEBI" id="CHEBI:30413"/>
    </cofactor>
</comment>
<dbReference type="InterPro" id="IPR002403">
    <property type="entry name" value="Cyt_P450_E_grp-IV"/>
</dbReference>
<dbReference type="PROSITE" id="PS00086">
    <property type="entry name" value="CYTOCHROME_P450"/>
    <property type="match status" value="1"/>
</dbReference>
<keyword evidence="5 10" id="KW-0479">Metal-binding</keyword>
<protein>
    <recommendedName>
        <fullName evidence="15">Cytochrome P450 monooxygenase</fullName>
    </recommendedName>
</protein>
<proteinExistence type="inferred from homology"/>
<evidence type="ECO:0000256" key="5">
    <source>
        <dbReference type="ARBA" id="ARBA00022723"/>
    </source>
</evidence>
<keyword evidence="12" id="KW-0472">Membrane</keyword>
<evidence type="ECO:0000256" key="4">
    <source>
        <dbReference type="ARBA" id="ARBA00022617"/>
    </source>
</evidence>
<comment type="similarity">
    <text evidence="3 11">Belongs to the cytochrome P450 family.</text>
</comment>
<dbReference type="SUPFAM" id="SSF48264">
    <property type="entry name" value="Cytochrome P450"/>
    <property type="match status" value="1"/>
</dbReference>
<dbReference type="EMBL" id="JADFTT010000462">
    <property type="protein sequence ID" value="KAG5761313.1"/>
    <property type="molecule type" value="Genomic_DNA"/>
</dbReference>
<feature type="binding site" description="axial binding residue" evidence="10">
    <location>
        <position position="350"/>
    </location>
    <ligand>
        <name>heme</name>
        <dbReference type="ChEBI" id="CHEBI:30413"/>
    </ligand>
    <ligandPart>
        <name>Fe</name>
        <dbReference type="ChEBI" id="CHEBI:18248"/>
    </ligandPart>
</feature>
<dbReference type="Proteomes" id="UP000750502">
    <property type="component" value="Unassembled WGS sequence"/>
</dbReference>
<evidence type="ECO:0000256" key="6">
    <source>
        <dbReference type="ARBA" id="ARBA00023002"/>
    </source>
</evidence>
<evidence type="ECO:0000256" key="2">
    <source>
        <dbReference type="ARBA" id="ARBA00004972"/>
    </source>
</evidence>
<reference evidence="13" key="2">
    <citation type="submission" date="2020-10" db="EMBL/GenBank/DDBJ databases">
        <authorList>
            <person name="Peck L.D."/>
            <person name="Nowell R.W."/>
            <person name="Flood J."/>
            <person name="Ryan M.J."/>
            <person name="Barraclough T.G."/>
        </authorList>
    </citation>
    <scope>NUCLEOTIDE SEQUENCE</scope>
    <source>
        <strain evidence="13">IMI 127659i</strain>
    </source>
</reference>
<dbReference type="InterPro" id="IPR036396">
    <property type="entry name" value="Cyt_P450_sf"/>
</dbReference>
<dbReference type="GO" id="GO:0020037">
    <property type="term" value="F:heme binding"/>
    <property type="evidence" value="ECO:0007669"/>
    <property type="project" value="InterPro"/>
</dbReference>
<evidence type="ECO:0000256" key="1">
    <source>
        <dbReference type="ARBA" id="ARBA00001971"/>
    </source>
</evidence>
<gene>
    <name evidence="13" type="ORF">H9Q72_010585</name>
</gene>
<evidence type="ECO:0000256" key="9">
    <source>
        <dbReference type="ARBA" id="ARBA00037909"/>
    </source>
</evidence>
<dbReference type="OrthoDB" id="1844152at2759"/>
<comment type="caution">
    <text evidence="13">The sequence shown here is derived from an EMBL/GenBank/DDBJ whole genome shotgun (WGS) entry which is preliminary data.</text>
</comment>
<comment type="pathway">
    <text evidence="2">Hormone biosynthesis.</text>
</comment>
<feature type="transmembrane region" description="Helical" evidence="12">
    <location>
        <begin position="12"/>
        <end position="32"/>
    </location>
</feature>
<keyword evidence="12" id="KW-0812">Transmembrane</keyword>
<evidence type="ECO:0000313" key="14">
    <source>
        <dbReference type="Proteomes" id="UP000750502"/>
    </source>
</evidence>
<dbReference type="GO" id="GO:0016705">
    <property type="term" value="F:oxidoreductase activity, acting on paired donors, with incorporation or reduction of molecular oxygen"/>
    <property type="evidence" value="ECO:0007669"/>
    <property type="project" value="InterPro"/>
</dbReference>
<accession>A0A9P7KXU6</accession>
<dbReference type="CDD" id="cd11041">
    <property type="entry name" value="CYP503A1-like"/>
    <property type="match status" value="1"/>
</dbReference>
<dbReference type="GO" id="GO:0005506">
    <property type="term" value="F:iron ion binding"/>
    <property type="evidence" value="ECO:0007669"/>
    <property type="project" value="InterPro"/>
</dbReference>
<keyword evidence="7 10" id="KW-0408">Iron</keyword>
<dbReference type="PANTHER" id="PTHR46206">
    <property type="entry name" value="CYTOCHROME P450"/>
    <property type="match status" value="1"/>
</dbReference>
<dbReference type="Pfam" id="PF00067">
    <property type="entry name" value="p450"/>
    <property type="match status" value="1"/>
</dbReference>